<organism evidence="2 3">
    <name type="scientific">Embleya hyalina</name>
    <dbReference type="NCBI Taxonomy" id="516124"/>
    <lineage>
        <taxon>Bacteria</taxon>
        <taxon>Bacillati</taxon>
        <taxon>Actinomycetota</taxon>
        <taxon>Actinomycetes</taxon>
        <taxon>Kitasatosporales</taxon>
        <taxon>Streptomycetaceae</taxon>
        <taxon>Embleya</taxon>
    </lineage>
</organism>
<dbReference type="EMBL" id="BIFH01000035">
    <property type="protein sequence ID" value="GCD99900.1"/>
    <property type="molecule type" value="Genomic_DNA"/>
</dbReference>
<comment type="caution">
    <text evidence="2">The sequence shown here is derived from an EMBL/GenBank/DDBJ whole genome shotgun (WGS) entry which is preliminary data.</text>
</comment>
<name>A0A401YZB4_9ACTN</name>
<dbReference type="Pfam" id="PF13560">
    <property type="entry name" value="HTH_31"/>
    <property type="match status" value="1"/>
</dbReference>
<dbReference type="PROSITE" id="PS50943">
    <property type="entry name" value="HTH_CROC1"/>
    <property type="match status" value="1"/>
</dbReference>
<dbReference type="OrthoDB" id="4966777at2"/>
<reference evidence="2 3" key="1">
    <citation type="submission" date="2018-12" db="EMBL/GenBank/DDBJ databases">
        <title>Draft genome sequence of Embleya hyalina NBRC 13850T.</title>
        <authorList>
            <person name="Komaki H."/>
            <person name="Hosoyama A."/>
            <person name="Kimura A."/>
            <person name="Ichikawa N."/>
            <person name="Tamura T."/>
        </authorList>
    </citation>
    <scope>NUCLEOTIDE SEQUENCE [LARGE SCALE GENOMIC DNA]</scope>
    <source>
        <strain evidence="2 3">NBRC 13850</strain>
    </source>
</reference>
<dbReference type="AlphaFoldDB" id="A0A401YZB4"/>
<dbReference type="InterPro" id="IPR010982">
    <property type="entry name" value="Lambda_DNA-bd_dom_sf"/>
</dbReference>
<accession>A0A401YZB4</accession>
<sequence length="278" mass="31098">MEPRRTGGVAAELRRLRTEKGLSVEAVAALAPGWNKAKVSRIETGKTPVTADHVEDLAGPLGLTPVGRIRLLRLLGGAQGDEWWQPYHSVLREEYEELIYWESLAVEMDAGHALFPGWLQEESYAQATIMRSAFVPDPDDAEMLLSVRLERQRVIIDRRVKLCVTLAETALTDQFCGRVALKAQLRHVLDLSDLDHLSLRIVPAAAEGTSFLGGVTVMDFPSDLGQQPLALIEYQSGTDFLKRERIVKRYRRDLAHFRSAAVTEDQSRAMIAERLDVL</sequence>
<dbReference type="RefSeq" id="WP_126641661.1">
    <property type="nucleotide sequence ID" value="NZ_BIFH01000035.1"/>
</dbReference>
<dbReference type="Gene3D" id="1.10.260.40">
    <property type="entry name" value="lambda repressor-like DNA-binding domains"/>
    <property type="match status" value="1"/>
</dbReference>
<protein>
    <submittedName>
        <fullName evidence="2">Transcriptional regulator</fullName>
    </submittedName>
</protein>
<feature type="domain" description="HTH cro/C1-type" evidence="1">
    <location>
        <begin position="13"/>
        <end position="68"/>
    </location>
</feature>
<gene>
    <name evidence="2" type="ORF">EHYA_07622</name>
</gene>
<dbReference type="CDD" id="cd00093">
    <property type="entry name" value="HTH_XRE"/>
    <property type="match status" value="1"/>
</dbReference>
<proteinExistence type="predicted"/>
<dbReference type="Pfam" id="PF19054">
    <property type="entry name" value="DUF5753"/>
    <property type="match status" value="1"/>
</dbReference>
<evidence type="ECO:0000313" key="3">
    <source>
        <dbReference type="Proteomes" id="UP000286931"/>
    </source>
</evidence>
<dbReference type="InterPro" id="IPR001387">
    <property type="entry name" value="Cro/C1-type_HTH"/>
</dbReference>
<evidence type="ECO:0000313" key="2">
    <source>
        <dbReference type="EMBL" id="GCD99900.1"/>
    </source>
</evidence>
<evidence type="ECO:0000259" key="1">
    <source>
        <dbReference type="PROSITE" id="PS50943"/>
    </source>
</evidence>
<dbReference type="Proteomes" id="UP000286931">
    <property type="component" value="Unassembled WGS sequence"/>
</dbReference>
<dbReference type="InterPro" id="IPR043917">
    <property type="entry name" value="DUF5753"/>
</dbReference>
<keyword evidence="3" id="KW-1185">Reference proteome</keyword>
<dbReference type="SMART" id="SM00530">
    <property type="entry name" value="HTH_XRE"/>
    <property type="match status" value="1"/>
</dbReference>
<dbReference type="GO" id="GO:0003677">
    <property type="term" value="F:DNA binding"/>
    <property type="evidence" value="ECO:0007669"/>
    <property type="project" value="InterPro"/>
</dbReference>
<dbReference type="SUPFAM" id="SSF47413">
    <property type="entry name" value="lambda repressor-like DNA-binding domains"/>
    <property type="match status" value="1"/>
</dbReference>